<dbReference type="eggNOG" id="ENOG5031RMB">
    <property type="taxonomic scope" value="Bacteria"/>
</dbReference>
<gene>
    <name evidence="1" type="ORF">SAMN05414137_14018</name>
</gene>
<evidence type="ECO:0000313" key="2">
    <source>
        <dbReference type="Proteomes" id="UP000183015"/>
    </source>
</evidence>
<dbReference type="OrthoDB" id="5195143at2"/>
<proteinExistence type="predicted"/>
<dbReference type="Gene3D" id="1.10.10.1150">
    <property type="entry name" value="Coenzyme PQQ synthesis protein D (PqqD)"/>
    <property type="match status" value="1"/>
</dbReference>
<dbReference type="AlphaFoldDB" id="A0A1H8A198"/>
<dbReference type="EMBL" id="FOAZ01000040">
    <property type="protein sequence ID" value="SEM64692.1"/>
    <property type="molecule type" value="Genomic_DNA"/>
</dbReference>
<dbReference type="InterPro" id="IPR008792">
    <property type="entry name" value="PQQD"/>
</dbReference>
<dbReference type="InterPro" id="IPR041881">
    <property type="entry name" value="PqqD_sf"/>
</dbReference>
<sequence length="83" mass="8832">MRLHPDVSMTDTDDGTVLLHGRTGRYFQLNLTGRAVLRQLLAGESPAGIANGLVVTHGIDAQRAKDDVKAVLAQLASAELVQP</sequence>
<dbReference type="Pfam" id="PF05402">
    <property type="entry name" value="PqqD"/>
    <property type="match status" value="1"/>
</dbReference>
<dbReference type="RefSeq" id="WP_042459007.1">
    <property type="nucleotide sequence ID" value="NZ_BBPN01000056.1"/>
</dbReference>
<accession>A0A1H8A198</accession>
<protein>
    <submittedName>
        <fullName evidence="1">Coenzyme PQQ synthesis protein D (PqqD)</fullName>
    </submittedName>
</protein>
<evidence type="ECO:0000313" key="1">
    <source>
        <dbReference type="EMBL" id="SEM64692.1"/>
    </source>
</evidence>
<dbReference type="STRING" id="235985.SAMN05414137_14018"/>
<organism evidence="1 2">
    <name type="scientific">Streptacidiphilus jiangxiensis</name>
    <dbReference type="NCBI Taxonomy" id="235985"/>
    <lineage>
        <taxon>Bacteria</taxon>
        <taxon>Bacillati</taxon>
        <taxon>Actinomycetota</taxon>
        <taxon>Actinomycetes</taxon>
        <taxon>Kitasatosporales</taxon>
        <taxon>Streptomycetaceae</taxon>
        <taxon>Streptacidiphilus</taxon>
    </lineage>
</organism>
<name>A0A1H8A198_STRJI</name>
<dbReference type="NCBIfam" id="NF033530">
    <property type="entry name" value="lasso_PqqD_Strm"/>
    <property type="match status" value="1"/>
</dbReference>
<dbReference type="Proteomes" id="UP000183015">
    <property type="component" value="Unassembled WGS sequence"/>
</dbReference>
<reference evidence="2" key="1">
    <citation type="submission" date="2016-10" db="EMBL/GenBank/DDBJ databases">
        <authorList>
            <person name="Varghese N."/>
        </authorList>
    </citation>
    <scope>NUCLEOTIDE SEQUENCE [LARGE SCALE GENOMIC DNA]</scope>
    <source>
        <strain evidence="2">DSM 45096 / BCRC 16803 / CGMCC 4.1857 / CIP 109030 / JCM 12277 / KCTC 19219 / NBRC 100920 / 33214</strain>
    </source>
</reference>
<keyword evidence="2" id="KW-1185">Reference proteome</keyword>